<dbReference type="Proteomes" id="UP000588604">
    <property type="component" value="Unassembled WGS sequence"/>
</dbReference>
<dbReference type="SUPFAM" id="SSF101478">
    <property type="entry name" value="ADP-ribosylglycohydrolase"/>
    <property type="match status" value="1"/>
</dbReference>
<protein>
    <submittedName>
        <fullName evidence="2">ADP-ribosylglycohydrolase</fullName>
    </submittedName>
</protein>
<feature type="binding site" evidence="1">
    <location>
        <position position="105"/>
    </location>
    <ligand>
        <name>Mg(2+)</name>
        <dbReference type="ChEBI" id="CHEBI:18420"/>
        <label>1</label>
    </ligand>
</feature>
<reference evidence="2 3" key="1">
    <citation type="submission" date="2020-08" db="EMBL/GenBank/DDBJ databases">
        <title>Genomic Encyclopedia of Type Strains, Phase IV (KMG-IV): sequencing the most valuable type-strain genomes for metagenomic binning, comparative biology and taxonomic classification.</title>
        <authorList>
            <person name="Goeker M."/>
        </authorList>
    </citation>
    <scope>NUCLEOTIDE SEQUENCE [LARGE SCALE GENOMIC DNA]</scope>
    <source>
        <strain evidence="2 3">DSM 102044</strain>
    </source>
</reference>
<dbReference type="GO" id="GO:0046872">
    <property type="term" value="F:metal ion binding"/>
    <property type="evidence" value="ECO:0007669"/>
    <property type="project" value="UniProtKB-KW"/>
</dbReference>
<name>A0A841MZG0_9BACT</name>
<dbReference type="RefSeq" id="WP_246388511.1">
    <property type="nucleotide sequence ID" value="NZ_JACIJO010000003.1"/>
</dbReference>
<comment type="cofactor">
    <cofactor evidence="1">
        <name>Mg(2+)</name>
        <dbReference type="ChEBI" id="CHEBI:18420"/>
    </cofactor>
    <text evidence="1">Binds 2 magnesium ions per subunit.</text>
</comment>
<keyword evidence="1" id="KW-0460">Magnesium</keyword>
<dbReference type="InterPro" id="IPR036705">
    <property type="entry name" value="Ribosyl_crysJ1_sf"/>
</dbReference>
<dbReference type="PROSITE" id="PS51257">
    <property type="entry name" value="PROKAR_LIPOPROTEIN"/>
    <property type="match status" value="1"/>
</dbReference>
<dbReference type="PANTHER" id="PTHR16222">
    <property type="entry name" value="ADP-RIBOSYLGLYCOHYDROLASE"/>
    <property type="match status" value="1"/>
</dbReference>
<proteinExistence type="predicted"/>
<comment type="caution">
    <text evidence="2">The sequence shown here is derived from an EMBL/GenBank/DDBJ whole genome shotgun (WGS) entry which is preliminary data.</text>
</comment>
<feature type="binding site" evidence="1">
    <location>
        <position position="106"/>
    </location>
    <ligand>
        <name>Mg(2+)</name>
        <dbReference type="ChEBI" id="CHEBI:18420"/>
        <label>1</label>
    </ligand>
</feature>
<evidence type="ECO:0000256" key="1">
    <source>
        <dbReference type="PIRSR" id="PIRSR605502-1"/>
    </source>
</evidence>
<dbReference type="AlphaFoldDB" id="A0A841MZG0"/>
<feature type="binding site" evidence="1">
    <location>
        <position position="359"/>
    </location>
    <ligand>
        <name>Mg(2+)</name>
        <dbReference type="ChEBI" id="CHEBI:18420"/>
        <label>1</label>
    </ligand>
</feature>
<dbReference type="Gene3D" id="1.10.4080.10">
    <property type="entry name" value="ADP-ribosylation/Crystallin J1"/>
    <property type="match status" value="1"/>
</dbReference>
<accession>A0A841MZG0</accession>
<feature type="binding site" evidence="1">
    <location>
        <position position="107"/>
    </location>
    <ligand>
        <name>Mg(2+)</name>
        <dbReference type="ChEBI" id="CHEBI:18420"/>
        <label>1</label>
    </ligand>
</feature>
<keyword evidence="2" id="KW-0378">Hydrolase</keyword>
<evidence type="ECO:0000313" key="3">
    <source>
        <dbReference type="Proteomes" id="UP000588604"/>
    </source>
</evidence>
<feature type="binding site" evidence="1">
    <location>
        <position position="362"/>
    </location>
    <ligand>
        <name>Mg(2+)</name>
        <dbReference type="ChEBI" id="CHEBI:18420"/>
        <label>1</label>
    </ligand>
</feature>
<organism evidence="2 3">
    <name type="scientific">Algoriphagus iocasae</name>
    <dbReference type="NCBI Taxonomy" id="1836499"/>
    <lineage>
        <taxon>Bacteria</taxon>
        <taxon>Pseudomonadati</taxon>
        <taxon>Bacteroidota</taxon>
        <taxon>Cytophagia</taxon>
        <taxon>Cytophagales</taxon>
        <taxon>Cyclobacteriaceae</taxon>
        <taxon>Algoriphagus</taxon>
    </lineage>
</organism>
<gene>
    <name evidence="2" type="ORF">FHS59_003671</name>
</gene>
<dbReference type="InterPro" id="IPR005502">
    <property type="entry name" value="Ribosyl_crysJ1"/>
</dbReference>
<dbReference type="InterPro" id="IPR050792">
    <property type="entry name" value="ADP-ribosylglycohydrolase"/>
</dbReference>
<evidence type="ECO:0000313" key="2">
    <source>
        <dbReference type="EMBL" id="MBB6328028.1"/>
    </source>
</evidence>
<dbReference type="GO" id="GO:0016787">
    <property type="term" value="F:hydrolase activity"/>
    <property type="evidence" value="ECO:0007669"/>
    <property type="project" value="UniProtKB-KW"/>
</dbReference>
<dbReference type="Pfam" id="PF03747">
    <property type="entry name" value="ADP_ribosyl_GH"/>
    <property type="match status" value="1"/>
</dbReference>
<dbReference type="EMBL" id="JACIJO010000003">
    <property type="protein sequence ID" value="MBB6328028.1"/>
    <property type="molecule type" value="Genomic_DNA"/>
</dbReference>
<keyword evidence="1" id="KW-0479">Metal-binding</keyword>
<keyword evidence="3" id="KW-1185">Reference proteome</keyword>
<dbReference type="PANTHER" id="PTHR16222:SF12">
    <property type="entry name" value="ADP-RIBOSYLGLYCOHYDROLASE-RELATED"/>
    <property type="match status" value="1"/>
</dbReference>
<feature type="binding site" evidence="1">
    <location>
        <position position="361"/>
    </location>
    <ligand>
        <name>Mg(2+)</name>
        <dbReference type="ChEBI" id="CHEBI:18420"/>
        <label>1</label>
    </ligand>
</feature>
<sequence>MKNSPLLILCFLITIACTNSQKNETFGTQEIPILDSGLTPEELEDKILGMLVGSAIGDAMGAPTEMWSREDINLQYGFVETLDSMVREASPEGIWIRNLPAGGTTDDTRWKNLTFNYLLTQNPQSLDSKDFAQYILDQYSDYVKELKSIDGIDPAEIEKATLKLIWLQEWAKVSQPYLKGNVDGYADSLSRFYGGEMVCAGLLYTPAIGAIYPASPEKAYAEAYKLSIYDIGYARDLSALAAAMTSAGMKKNATKEDILASLRIDPRGYYESRLVGRTAQRILVEALSIHQNSLALDSSENRMQPDSEALKFAFSELDKRQQDMPFHAGEIYVQVLTAMIYSDFDFQNTIVFLVNYGRDNDTTAAVAGGILGAYHGFEKLPESSREKVLEVTKSQLGIDLEDLAKKMANHLLKNKKP</sequence>